<dbReference type="PROSITE" id="PS51184">
    <property type="entry name" value="JMJC"/>
    <property type="match status" value="1"/>
</dbReference>
<feature type="region of interest" description="Disordered" evidence="1">
    <location>
        <begin position="62"/>
        <end position="162"/>
    </location>
</feature>
<gene>
    <name evidence="4" type="ORF">QSP1433_LOCUS16216</name>
</gene>
<evidence type="ECO:0000313" key="4">
    <source>
        <dbReference type="EMBL" id="CAD9705370.1"/>
    </source>
</evidence>
<dbReference type="InterPro" id="IPR003347">
    <property type="entry name" value="JmjC_dom"/>
</dbReference>
<evidence type="ECO:0000256" key="2">
    <source>
        <dbReference type="SAM" id="Phobius"/>
    </source>
</evidence>
<dbReference type="SUPFAM" id="SSF51197">
    <property type="entry name" value="Clavaminate synthase-like"/>
    <property type="match status" value="1"/>
</dbReference>
<keyword evidence="2" id="KW-1133">Transmembrane helix</keyword>
<feature type="transmembrane region" description="Helical" evidence="2">
    <location>
        <begin position="21"/>
        <end position="40"/>
    </location>
</feature>
<keyword evidence="2" id="KW-0472">Membrane</keyword>
<proteinExistence type="predicted"/>
<evidence type="ECO:0000259" key="3">
    <source>
        <dbReference type="PROSITE" id="PS51184"/>
    </source>
</evidence>
<accession>A0A7S2SNN7</accession>
<feature type="compositionally biased region" description="Polar residues" evidence="1">
    <location>
        <begin position="132"/>
        <end position="145"/>
    </location>
</feature>
<dbReference type="PANTHER" id="PTHR12461">
    <property type="entry name" value="HYPOXIA-INDUCIBLE FACTOR 1 ALPHA INHIBITOR-RELATED"/>
    <property type="match status" value="1"/>
</dbReference>
<feature type="compositionally biased region" description="Basic residues" evidence="1">
    <location>
        <begin position="72"/>
        <end position="95"/>
    </location>
</feature>
<sequence>MKRPLIKGNERHSNGGRGYMMILILVGGIVALAGTMQGMFGTDQGNVNLDAYKGTHVQYNAETPVDLAKPRTSPKKGNKGKKSTKKGKGRSKSSKAKLEEAKQRLRKQTEETAQLEEKESVVDFSPVEPQVAPSSDKQVESSLVEQESHSEDSEPKEDEPVEEVIEDLAKGTDDAEKETEMLPLSNGLDFSKTSLAINPLDILSDKDSNRAMAIMNEYNITLETPVYTAEDLHKLQGKQCQPLRHCAVQTLRSIHIRGGSWLPVGAESDKLQFHPFSCWMYNFDRTEPWRNGRFKIFYIGDEDAELLKRTSGDSENAIFMEAQTPSTTLGVNKLAVEIKTLATDVDRIAVVVSWTNKGNERRLVKSLKYLHESLKTPKLDVHVMWVSQAFENLKQAETALPINRAMNAEIQKESVVRGVDMFVPTIGIPSHMKNPGVHNLAVQYLDNFVENILFQREILLKSQFRNSPNHVCQKDGDCTSCFMLPSRIPATRLSRFIVQNHIKRRNVPVLISLPKDMQLWKGSWLDFEREHGDKVFRVRKNHDRKPGTQYKVSIRDYLVDVGILKPDPATGKLVERGGQGKTRMSKYNRHAVLSSSIMSELKLHYPSWYEKDELEAPTMWIGPKGSQNTLHVDHITLGNFVYQLLGSKQWHLVQPNAAAFMYLHRVGNTIWSAQTDPKTYNETERIERPLYRLALTQTMLLDVKPGELLYNPNAWYHTVYNKDDNLMLNFWVKSQDWLAHVKEMRKVESREKRVGTKWH</sequence>
<organism evidence="4">
    <name type="scientific">Mucochytrium quahogii</name>
    <dbReference type="NCBI Taxonomy" id="96639"/>
    <lineage>
        <taxon>Eukaryota</taxon>
        <taxon>Sar</taxon>
        <taxon>Stramenopiles</taxon>
        <taxon>Bigyra</taxon>
        <taxon>Labyrinthulomycetes</taxon>
        <taxon>Thraustochytrida</taxon>
        <taxon>Thraustochytriidae</taxon>
        <taxon>Mucochytrium</taxon>
    </lineage>
</organism>
<protein>
    <recommendedName>
        <fullName evidence="3">JmjC domain-containing protein</fullName>
    </recommendedName>
</protein>
<dbReference type="PANTHER" id="PTHR12461:SF105">
    <property type="entry name" value="HYPOXIA-INDUCIBLE FACTOR 1-ALPHA INHIBITOR"/>
    <property type="match status" value="1"/>
</dbReference>
<dbReference type="InterPro" id="IPR041667">
    <property type="entry name" value="Cupin_8"/>
</dbReference>
<dbReference type="Gene3D" id="2.60.120.650">
    <property type="entry name" value="Cupin"/>
    <property type="match status" value="1"/>
</dbReference>
<feature type="compositionally biased region" description="Basic and acidic residues" evidence="1">
    <location>
        <begin position="96"/>
        <end position="121"/>
    </location>
</feature>
<keyword evidence="2" id="KW-0812">Transmembrane</keyword>
<reference evidence="4" key="1">
    <citation type="submission" date="2021-01" db="EMBL/GenBank/DDBJ databases">
        <authorList>
            <person name="Corre E."/>
            <person name="Pelletier E."/>
            <person name="Niang G."/>
            <person name="Scheremetjew M."/>
            <person name="Finn R."/>
            <person name="Kale V."/>
            <person name="Holt S."/>
            <person name="Cochrane G."/>
            <person name="Meng A."/>
            <person name="Brown T."/>
            <person name="Cohen L."/>
        </authorList>
    </citation>
    <scope>NUCLEOTIDE SEQUENCE</scope>
    <source>
        <strain evidence="4">NY070348D</strain>
    </source>
</reference>
<name>A0A7S2SNN7_9STRA</name>
<dbReference type="EMBL" id="HBHK01025833">
    <property type="protein sequence ID" value="CAD9705370.1"/>
    <property type="molecule type" value="Transcribed_RNA"/>
</dbReference>
<feature type="domain" description="JmjC" evidence="3">
    <location>
        <begin position="579"/>
        <end position="749"/>
    </location>
</feature>
<dbReference type="SMART" id="SM00558">
    <property type="entry name" value="JmjC"/>
    <property type="match status" value="1"/>
</dbReference>
<dbReference type="Pfam" id="PF13621">
    <property type="entry name" value="Cupin_8"/>
    <property type="match status" value="1"/>
</dbReference>
<evidence type="ECO:0000256" key="1">
    <source>
        <dbReference type="SAM" id="MobiDB-lite"/>
    </source>
</evidence>
<dbReference type="AlphaFoldDB" id="A0A7S2SNN7"/>